<evidence type="ECO:0000256" key="5">
    <source>
        <dbReference type="RuleBase" id="RU362116"/>
    </source>
</evidence>
<keyword evidence="10" id="KW-0969">Cilium</keyword>
<evidence type="ECO:0000259" key="8">
    <source>
        <dbReference type="Pfam" id="PF07559"/>
    </source>
</evidence>
<dbReference type="Pfam" id="PF00460">
    <property type="entry name" value="Flg_bb_rod"/>
    <property type="match status" value="1"/>
</dbReference>
<dbReference type="InterPro" id="IPR001444">
    <property type="entry name" value="Flag_bb_rod_N"/>
</dbReference>
<dbReference type="GO" id="GO:0009424">
    <property type="term" value="C:bacterial-type flagellum hook"/>
    <property type="evidence" value="ECO:0007669"/>
    <property type="project" value="TreeGrafter"/>
</dbReference>
<evidence type="ECO:0000259" key="9">
    <source>
        <dbReference type="Pfam" id="PF22692"/>
    </source>
</evidence>
<keyword evidence="4 5" id="KW-0975">Bacterial flagellum</keyword>
<name>A0A0G3EWE4_9BURK</name>
<dbReference type="PANTHER" id="PTHR30435:SF1">
    <property type="entry name" value="FLAGELLAR HOOK PROTEIN FLGE"/>
    <property type="match status" value="1"/>
</dbReference>
<dbReference type="InterPro" id="IPR019776">
    <property type="entry name" value="Flagellar_basal_body_rod_CS"/>
</dbReference>
<dbReference type="STRING" id="445709.ABW99_17375"/>
<dbReference type="Pfam" id="PF22692">
    <property type="entry name" value="LlgE_F_G_D1"/>
    <property type="match status" value="1"/>
</dbReference>
<evidence type="ECO:0000259" key="7">
    <source>
        <dbReference type="Pfam" id="PF06429"/>
    </source>
</evidence>
<evidence type="ECO:0000259" key="6">
    <source>
        <dbReference type="Pfam" id="PF00460"/>
    </source>
</evidence>
<feature type="domain" description="Flagellar basal-body/hook protein C-terminal" evidence="7">
    <location>
        <begin position="370"/>
        <end position="415"/>
    </location>
</feature>
<keyword evidence="11" id="KW-1185">Reference proteome</keyword>
<sequence>MSFSTALSGLDAASQNLDVIGNNVANASTVGFKEGEALFSDIYANSMSGSGNNQIGMGTRVTGVEQQFTQGDPTVTNQSLDLAINGNGLFRLNDNGTTVYSRNGQFQLDKNGYIVNANGDRLTGYGANTTGVINSVSPQDLQIPTGYIAPMATSTIAGQFNLDSRTAAIPSTTAFNPADTTTYTNGTSVNVYDSLGNQHSVNLYFVNRGPDPVTGLGTWNVYGTIDGSTPIGTAPGLIDTLQFNTAGGLASGGGPITLPTISYGNGSSSVSNMTLTLNGTTQYGSTYAVNALQPNGYATGQLSGFTIGTDGIITGTYSNGQSATLGQVALANFNNPQGLVPTGNNAWVESATSGAPKVGVPGSSNLGSLQSGAVESSNVNLTAELVNMITAQRNYQANAQTIKTENQLVQTLVNL</sequence>
<feature type="domain" description="Flagellar hook protein FlgE D2" evidence="8">
    <location>
        <begin position="161"/>
        <end position="297"/>
    </location>
</feature>
<dbReference type="Pfam" id="PF07559">
    <property type="entry name" value="FlgE_D2"/>
    <property type="match status" value="1"/>
</dbReference>
<evidence type="ECO:0000313" key="11">
    <source>
        <dbReference type="Proteomes" id="UP000036700"/>
    </source>
</evidence>
<dbReference type="SUPFAM" id="SSF117143">
    <property type="entry name" value="Flagellar hook protein flgE"/>
    <property type="match status" value="1"/>
</dbReference>
<dbReference type="InterPro" id="IPR037058">
    <property type="entry name" value="Falgellar_hook_FlgE_sf"/>
</dbReference>
<evidence type="ECO:0000256" key="3">
    <source>
        <dbReference type="ARBA" id="ARBA00019015"/>
    </source>
</evidence>
<evidence type="ECO:0000256" key="4">
    <source>
        <dbReference type="ARBA" id="ARBA00023143"/>
    </source>
</evidence>
<dbReference type="NCBIfam" id="NF004238">
    <property type="entry name" value="PRK05682.1-1"/>
    <property type="match status" value="1"/>
</dbReference>
<dbReference type="EMBL" id="CP011568">
    <property type="protein sequence ID" value="AKJ69712.1"/>
    <property type="molecule type" value="Genomic_DNA"/>
</dbReference>
<dbReference type="NCBIfam" id="TIGR03506">
    <property type="entry name" value="FlgEFG_subfam"/>
    <property type="match status" value="1"/>
</dbReference>
<dbReference type="PANTHER" id="PTHR30435">
    <property type="entry name" value="FLAGELLAR PROTEIN"/>
    <property type="match status" value="1"/>
</dbReference>
<proteinExistence type="inferred from homology"/>
<dbReference type="RefSeq" id="WP_047215621.1">
    <property type="nucleotide sequence ID" value="NZ_CP011568.3"/>
</dbReference>
<feature type="domain" description="Flagellar basal body rod protein N-terminal" evidence="6">
    <location>
        <begin position="5"/>
        <end position="33"/>
    </location>
</feature>
<comment type="similarity">
    <text evidence="2 5">Belongs to the flagella basal body rod proteins family.</text>
</comment>
<dbReference type="Pfam" id="PF06429">
    <property type="entry name" value="Flg_bbr_C"/>
    <property type="match status" value="1"/>
</dbReference>
<dbReference type="AlphaFoldDB" id="A0A0G3EWE4"/>
<evidence type="ECO:0000256" key="1">
    <source>
        <dbReference type="ARBA" id="ARBA00004117"/>
    </source>
</evidence>
<dbReference type="OrthoDB" id="9804559at2"/>
<comment type="subcellular location">
    <subcellularLocation>
        <location evidence="1 5">Bacterial flagellum basal body</location>
    </subcellularLocation>
</comment>
<dbReference type="PROSITE" id="PS00588">
    <property type="entry name" value="FLAGELLA_BB_ROD"/>
    <property type="match status" value="1"/>
</dbReference>
<dbReference type="InterPro" id="IPR053967">
    <property type="entry name" value="LlgE_F_G-like_D1"/>
</dbReference>
<protein>
    <recommendedName>
        <fullName evidence="3 5">Flagellar hook protein FlgE</fullName>
    </recommendedName>
</protein>
<dbReference type="PATRIC" id="fig|445709.3.peg.3669"/>
<keyword evidence="10" id="KW-0282">Flagellum</keyword>
<feature type="domain" description="Flagellar hook protein FlgE/F/G-like D1" evidence="9">
    <location>
        <begin position="83"/>
        <end position="146"/>
    </location>
</feature>
<reference evidence="11" key="1">
    <citation type="submission" date="2015-06" db="EMBL/GenBank/DDBJ databases">
        <authorList>
            <person name="Lim Y.L."/>
            <person name="Ee R."/>
            <person name="Yong D."/>
            <person name="How K.Y."/>
            <person name="Yin W.F."/>
            <person name="Chan K.G."/>
        </authorList>
    </citation>
    <scope>NUCLEOTIDE SEQUENCE [LARGE SCALE GENOMIC DNA]</scope>
    <source>
        <strain evidence="11">DSM 25325</strain>
    </source>
</reference>
<gene>
    <name evidence="10" type="primary">flgE</name>
    <name evidence="10" type="ORF">ABW99_17375</name>
</gene>
<dbReference type="GO" id="GO:0005829">
    <property type="term" value="C:cytosol"/>
    <property type="evidence" value="ECO:0007669"/>
    <property type="project" value="TreeGrafter"/>
</dbReference>
<dbReference type="GO" id="GO:0071978">
    <property type="term" value="P:bacterial-type flagellum-dependent swarming motility"/>
    <property type="evidence" value="ECO:0007669"/>
    <property type="project" value="TreeGrafter"/>
</dbReference>
<evidence type="ECO:0000313" key="10">
    <source>
        <dbReference type="EMBL" id="AKJ69712.1"/>
    </source>
</evidence>
<dbReference type="InterPro" id="IPR020013">
    <property type="entry name" value="Flagellar_FlgE/F/G"/>
</dbReference>
<dbReference type="GO" id="GO:0009425">
    <property type="term" value="C:bacterial-type flagellum basal body"/>
    <property type="evidence" value="ECO:0007669"/>
    <property type="project" value="UniProtKB-SubCell"/>
</dbReference>
<dbReference type="Gene3D" id="2.60.98.20">
    <property type="entry name" value="Flagellar hook protein FlgE"/>
    <property type="match status" value="1"/>
</dbReference>
<dbReference type="InterPro" id="IPR037925">
    <property type="entry name" value="FlgE/F/G-like"/>
</dbReference>
<evidence type="ECO:0000256" key="2">
    <source>
        <dbReference type="ARBA" id="ARBA00009677"/>
    </source>
</evidence>
<dbReference type="KEGG" id="ptx:ABW99_17375"/>
<dbReference type="InterPro" id="IPR011491">
    <property type="entry name" value="FlgE_D2"/>
</dbReference>
<organism evidence="10 11">
    <name type="scientific">Pandoraea thiooxydans</name>
    <dbReference type="NCBI Taxonomy" id="445709"/>
    <lineage>
        <taxon>Bacteria</taxon>
        <taxon>Pseudomonadati</taxon>
        <taxon>Pseudomonadota</taxon>
        <taxon>Betaproteobacteria</taxon>
        <taxon>Burkholderiales</taxon>
        <taxon>Burkholderiaceae</taxon>
        <taxon>Pandoraea</taxon>
    </lineage>
</organism>
<comment type="function">
    <text evidence="5">A flexible structure which links the flagellar filament to the drive apparatus in the basal body.</text>
</comment>
<keyword evidence="10" id="KW-0966">Cell projection</keyword>
<dbReference type="InterPro" id="IPR010930">
    <property type="entry name" value="Flg_bb/hook_C_dom"/>
</dbReference>
<accession>A0A0G3EWE4</accession>
<dbReference type="Proteomes" id="UP000036700">
    <property type="component" value="Chromosome"/>
</dbReference>